<accession>A0ABP6CZA3</accession>
<organism evidence="1 2">
    <name type="scientific">Streptomyces axinellae</name>
    <dbReference type="NCBI Taxonomy" id="552788"/>
    <lineage>
        <taxon>Bacteria</taxon>
        <taxon>Bacillati</taxon>
        <taxon>Actinomycetota</taxon>
        <taxon>Actinomycetes</taxon>
        <taxon>Kitasatosporales</taxon>
        <taxon>Streptomycetaceae</taxon>
        <taxon>Streptomyces</taxon>
    </lineage>
</organism>
<name>A0ABP6CZA3_9ACTN</name>
<comment type="caution">
    <text evidence="1">The sequence shown here is derived from an EMBL/GenBank/DDBJ whole genome shotgun (WGS) entry which is preliminary data.</text>
</comment>
<dbReference type="Proteomes" id="UP001501447">
    <property type="component" value="Unassembled WGS sequence"/>
</dbReference>
<protein>
    <submittedName>
        <fullName evidence="1">PD-(D/E)XK nuclease family protein</fullName>
    </submittedName>
</protein>
<dbReference type="RefSeq" id="WP_344568980.1">
    <property type="nucleotide sequence ID" value="NZ_BAAARJ010000018.1"/>
</dbReference>
<sequence length="259" mass="29006">MGLQRIETKTGHYYKLDGRRVTGVTTLINGGLPKPKLVDWAAREVAEYVADNWADVESHRDAGREQLVDHLKTRHQKARDTAAVRGTSIHAYAEQLIAGEEVEAPAELVGYIESCARFLDDWRIQPVIVERPLASRTWWYSGTPDVIGDVPDGRRLITDWKTGRSGIWGETALQLAAYAKAEFYLDDDNIERPIPHVDAGLAVWLRPDGYDTYLVEDLDGAFQVFKHVAHVARAARSLKDTFISPALDTPTWTKETPAA</sequence>
<evidence type="ECO:0000313" key="1">
    <source>
        <dbReference type="EMBL" id="GAA2630038.1"/>
    </source>
</evidence>
<keyword evidence="2" id="KW-1185">Reference proteome</keyword>
<evidence type="ECO:0000313" key="2">
    <source>
        <dbReference type="Proteomes" id="UP001501447"/>
    </source>
</evidence>
<dbReference type="InterPro" id="IPR011604">
    <property type="entry name" value="PDDEXK-like_dom_sf"/>
</dbReference>
<dbReference type="EMBL" id="BAAARJ010000018">
    <property type="protein sequence ID" value="GAA2630038.1"/>
    <property type="molecule type" value="Genomic_DNA"/>
</dbReference>
<reference evidence="2" key="1">
    <citation type="journal article" date="2019" name="Int. J. Syst. Evol. Microbiol.">
        <title>The Global Catalogue of Microorganisms (GCM) 10K type strain sequencing project: providing services to taxonomists for standard genome sequencing and annotation.</title>
        <authorList>
            <consortium name="The Broad Institute Genomics Platform"/>
            <consortium name="The Broad Institute Genome Sequencing Center for Infectious Disease"/>
            <person name="Wu L."/>
            <person name="Ma J."/>
        </authorList>
    </citation>
    <scope>NUCLEOTIDE SEQUENCE [LARGE SCALE GENOMIC DNA]</scope>
    <source>
        <strain evidence="2">JCM 16373</strain>
    </source>
</reference>
<dbReference type="Gene3D" id="3.90.320.10">
    <property type="match status" value="1"/>
</dbReference>
<gene>
    <name evidence="1" type="ORF">GCM10009863_51870</name>
</gene>
<proteinExistence type="predicted"/>